<gene>
    <name evidence="6" type="ORF">GCM10012278_21320</name>
</gene>
<dbReference type="InterPro" id="IPR000843">
    <property type="entry name" value="HTH_LacI"/>
</dbReference>
<dbReference type="InterPro" id="IPR046335">
    <property type="entry name" value="LacI/GalR-like_sensor"/>
</dbReference>
<dbReference type="Gene3D" id="3.40.50.2300">
    <property type="match status" value="2"/>
</dbReference>
<evidence type="ECO:0000313" key="6">
    <source>
        <dbReference type="EMBL" id="GGP04761.1"/>
    </source>
</evidence>
<dbReference type="Pfam" id="PF13377">
    <property type="entry name" value="Peripla_BP_3"/>
    <property type="match status" value="1"/>
</dbReference>
<evidence type="ECO:0000313" key="7">
    <source>
        <dbReference type="Proteomes" id="UP000660745"/>
    </source>
</evidence>
<dbReference type="Proteomes" id="UP000660745">
    <property type="component" value="Unassembled WGS sequence"/>
</dbReference>
<sequence length="369" mass="39240">MPEHAGRADMSARDHSGDEPERPVRPAGKRGPRPYGTATISRVAEAAGVSRATVSRVMNGSPTVNPELAARVRAAAKELAYEPSLVARSLALGRTSTIALIVPDLANPLFQGILRGLSQAAGQVGRRLLVAESREDTEEEVILAVEARRRSDGLVLASPRASDERLRALSDRLAPLVLLYREIPGSTLPSLSIDNAAGIAEIMDHLTGLGHRRLVYLAGPEASAPNRDRRAALRAIVAATPGLTLTELPCGAMFDDGHAVARQVVACRATGVIAFNDMVAFGALSGLHELGVAVPGDLSLTGFDDIPFARYTTPPLTTASIPKNEMGRQAWNRLWSLMNGDTGGHNVRFQPRLLVRESTGRPPTGRTSS</sequence>
<dbReference type="InterPro" id="IPR010982">
    <property type="entry name" value="Lambda_DNA-bd_dom_sf"/>
</dbReference>
<dbReference type="EMBL" id="BMNK01000003">
    <property type="protein sequence ID" value="GGP04761.1"/>
    <property type="molecule type" value="Genomic_DNA"/>
</dbReference>
<feature type="domain" description="HTH lacI-type" evidence="5">
    <location>
        <begin position="38"/>
        <end position="92"/>
    </location>
</feature>
<feature type="region of interest" description="Disordered" evidence="4">
    <location>
        <begin position="1"/>
        <end position="36"/>
    </location>
</feature>
<evidence type="ECO:0000256" key="4">
    <source>
        <dbReference type="SAM" id="MobiDB-lite"/>
    </source>
</evidence>
<proteinExistence type="predicted"/>
<dbReference type="SMART" id="SM00354">
    <property type="entry name" value="HTH_LACI"/>
    <property type="match status" value="1"/>
</dbReference>
<accession>A0A918E4V9</accession>
<dbReference type="CDD" id="cd06267">
    <property type="entry name" value="PBP1_LacI_sugar_binding-like"/>
    <property type="match status" value="1"/>
</dbReference>
<dbReference type="GO" id="GO:0003700">
    <property type="term" value="F:DNA-binding transcription factor activity"/>
    <property type="evidence" value="ECO:0007669"/>
    <property type="project" value="TreeGrafter"/>
</dbReference>
<dbReference type="PANTHER" id="PTHR30146:SF138">
    <property type="entry name" value="TRANSCRIPTIONAL REGULATORY PROTEIN"/>
    <property type="match status" value="1"/>
</dbReference>
<evidence type="ECO:0000259" key="5">
    <source>
        <dbReference type="PROSITE" id="PS50932"/>
    </source>
</evidence>
<dbReference type="SUPFAM" id="SSF53822">
    <property type="entry name" value="Periplasmic binding protein-like I"/>
    <property type="match status" value="1"/>
</dbReference>
<keyword evidence="2" id="KW-0238">DNA-binding</keyword>
<dbReference type="InterPro" id="IPR028082">
    <property type="entry name" value="Peripla_BP_I"/>
</dbReference>
<evidence type="ECO:0000256" key="1">
    <source>
        <dbReference type="ARBA" id="ARBA00023015"/>
    </source>
</evidence>
<dbReference type="PROSITE" id="PS50932">
    <property type="entry name" value="HTH_LACI_2"/>
    <property type="match status" value="1"/>
</dbReference>
<dbReference type="Pfam" id="PF00356">
    <property type="entry name" value="LacI"/>
    <property type="match status" value="1"/>
</dbReference>
<reference evidence="6" key="2">
    <citation type="submission" date="2020-09" db="EMBL/GenBank/DDBJ databases">
        <authorList>
            <person name="Sun Q."/>
            <person name="Zhou Y."/>
        </authorList>
    </citation>
    <scope>NUCLEOTIDE SEQUENCE</scope>
    <source>
        <strain evidence="6">CGMCC 4.7430</strain>
    </source>
</reference>
<evidence type="ECO:0000256" key="3">
    <source>
        <dbReference type="ARBA" id="ARBA00023163"/>
    </source>
</evidence>
<keyword evidence="1" id="KW-0805">Transcription regulation</keyword>
<dbReference type="SUPFAM" id="SSF47413">
    <property type="entry name" value="lambda repressor-like DNA-binding domains"/>
    <property type="match status" value="1"/>
</dbReference>
<dbReference type="Gene3D" id="1.10.260.40">
    <property type="entry name" value="lambda repressor-like DNA-binding domains"/>
    <property type="match status" value="1"/>
</dbReference>
<protein>
    <recommendedName>
        <fullName evidence="5">HTH lacI-type domain-containing protein</fullName>
    </recommendedName>
</protein>
<organism evidence="6 7">
    <name type="scientific">Nonomuraea glycinis</name>
    <dbReference type="NCBI Taxonomy" id="2047744"/>
    <lineage>
        <taxon>Bacteria</taxon>
        <taxon>Bacillati</taxon>
        <taxon>Actinomycetota</taxon>
        <taxon>Actinomycetes</taxon>
        <taxon>Streptosporangiales</taxon>
        <taxon>Streptosporangiaceae</taxon>
        <taxon>Nonomuraea</taxon>
    </lineage>
</organism>
<dbReference type="CDD" id="cd01392">
    <property type="entry name" value="HTH_LacI"/>
    <property type="match status" value="1"/>
</dbReference>
<keyword evidence="7" id="KW-1185">Reference proteome</keyword>
<comment type="caution">
    <text evidence="6">The sequence shown here is derived from an EMBL/GenBank/DDBJ whole genome shotgun (WGS) entry which is preliminary data.</text>
</comment>
<evidence type="ECO:0000256" key="2">
    <source>
        <dbReference type="ARBA" id="ARBA00023125"/>
    </source>
</evidence>
<keyword evidence="3" id="KW-0804">Transcription</keyword>
<dbReference type="GO" id="GO:0000976">
    <property type="term" value="F:transcription cis-regulatory region binding"/>
    <property type="evidence" value="ECO:0007669"/>
    <property type="project" value="TreeGrafter"/>
</dbReference>
<reference evidence="6" key="1">
    <citation type="journal article" date="2014" name="Int. J. Syst. Evol. Microbiol.">
        <title>Complete genome sequence of Corynebacterium casei LMG S-19264T (=DSM 44701T), isolated from a smear-ripened cheese.</title>
        <authorList>
            <consortium name="US DOE Joint Genome Institute (JGI-PGF)"/>
            <person name="Walter F."/>
            <person name="Albersmeier A."/>
            <person name="Kalinowski J."/>
            <person name="Ruckert C."/>
        </authorList>
    </citation>
    <scope>NUCLEOTIDE SEQUENCE</scope>
    <source>
        <strain evidence="6">CGMCC 4.7430</strain>
    </source>
</reference>
<dbReference type="PANTHER" id="PTHR30146">
    <property type="entry name" value="LACI-RELATED TRANSCRIPTIONAL REPRESSOR"/>
    <property type="match status" value="1"/>
</dbReference>
<dbReference type="AlphaFoldDB" id="A0A918E4V9"/>
<name>A0A918E4V9_9ACTN</name>
<feature type="compositionally biased region" description="Basic and acidic residues" evidence="4">
    <location>
        <begin position="1"/>
        <end position="24"/>
    </location>
</feature>